<dbReference type="GO" id="GO:0045503">
    <property type="term" value="F:dynein light chain binding"/>
    <property type="evidence" value="ECO:0007669"/>
    <property type="project" value="TreeGrafter"/>
</dbReference>
<dbReference type="PANTHER" id="PTHR12442:SF5">
    <property type="entry name" value="DYNEIN AXONEMAL INTERMEDIATE CHAIN 3"/>
    <property type="match status" value="1"/>
</dbReference>
<evidence type="ECO:0000313" key="5">
    <source>
        <dbReference type="Proteomes" id="UP000828390"/>
    </source>
</evidence>
<dbReference type="GO" id="GO:0045504">
    <property type="term" value="F:dynein heavy chain binding"/>
    <property type="evidence" value="ECO:0007669"/>
    <property type="project" value="TreeGrafter"/>
</dbReference>
<reference evidence="4" key="1">
    <citation type="journal article" date="2019" name="bioRxiv">
        <title>The Genome of the Zebra Mussel, Dreissena polymorpha: A Resource for Invasive Species Research.</title>
        <authorList>
            <person name="McCartney M.A."/>
            <person name="Auch B."/>
            <person name="Kono T."/>
            <person name="Mallez S."/>
            <person name="Zhang Y."/>
            <person name="Obille A."/>
            <person name="Becker A."/>
            <person name="Abrahante J.E."/>
            <person name="Garbe J."/>
            <person name="Badalamenti J.P."/>
            <person name="Herman A."/>
            <person name="Mangelson H."/>
            <person name="Liachko I."/>
            <person name="Sullivan S."/>
            <person name="Sone E.D."/>
            <person name="Koren S."/>
            <person name="Silverstein K.A.T."/>
            <person name="Beckman K.B."/>
            <person name="Gohl D.M."/>
        </authorList>
    </citation>
    <scope>NUCLEOTIDE SEQUENCE</scope>
    <source>
        <strain evidence="4">Duluth1</strain>
        <tissue evidence="4">Whole animal</tissue>
    </source>
</reference>
<keyword evidence="2" id="KW-0853">WD repeat</keyword>
<sequence length="173" mass="19747">MTSGFWSPSRPGVFYISKVDGSVDVWDLLDKTHEPSITQSVSPSAITKIYPHAVSHKQHLLAVGDSSGTLHILEIPWSLRLPAPNEVTGVANYFEREVKRRGFVVQRWDFREHEKRELEAEAKKKAGIAPNVLLTDEEIEYRLKLEYQAYMEAEGNFLRELGITKEEEPLPQT</sequence>
<keyword evidence="5" id="KW-1185">Reference proteome</keyword>
<dbReference type="InterPro" id="IPR015943">
    <property type="entry name" value="WD40/YVTN_repeat-like_dom_sf"/>
</dbReference>
<protein>
    <recommendedName>
        <fullName evidence="6">WD repeat-containing protein 63</fullName>
    </recommendedName>
</protein>
<dbReference type="InterPro" id="IPR036322">
    <property type="entry name" value="WD40_repeat_dom_sf"/>
</dbReference>
<dbReference type="Proteomes" id="UP000828390">
    <property type="component" value="Unassembled WGS sequence"/>
</dbReference>
<dbReference type="SUPFAM" id="SSF50978">
    <property type="entry name" value="WD40 repeat-like"/>
    <property type="match status" value="1"/>
</dbReference>
<proteinExistence type="predicted"/>
<dbReference type="EMBL" id="JAIWYP010000017">
    <property type="protein sequence ID" value="KAH3693237.1"/>
    <property type="molecule type" value="Genomic_DNA"/>
</dbReference>
<dbReference type="GO" id="GO:0060294">
    <property type="term" value="P:cilium movement involved in cell motility"/>
    <property type="evidence" value="ECO:0007669"/>
    <property type="project" value="TreeGrafter"/>
</dbReference>
<name>A0A9D3Y7G2_DREPO</name>
<accession>A0A9D3Y7G2</accession>
<gene>
    <name evidence="4" type="ORF">DPMN_192641</name>
</gene>
<evidence type="ECO:0000256" key="1">
    <source>
        <dbReference type="ARBA" id="ARBA00022490"/>
    </source>
</evidence>
<evidence type="ECO:0008006" key="6">
    <source>
        <dbReference type="Google" id="ProtNLM"/>
    </source>
</evidence>
<evidence type="ECO:0000256" key="3">
    <source>
        <dbReference type="ARBA" id="ARBA00022737"/>
    </source>
</evidence>
<dbReference type="GO" id="GO:0036156">
    <property type="term" value="C:inner dynein arm"/>
    <property type="evidence" value="ECO:0007669"/>
    <property type="project" value="TreeGrafter"/>
</dbReference>
<evidence type="ECO:0000313" key="4">
    <source>
        <dbReference type="EMBL" id="KAH3693237.1"/>
    </source>
</evidence>
<dbReference type="Gene3D" id="2.130.10.10">
    <property type="entry name" value="YVTN repeat-like/Quinoprotein amine dehydrogenase"/>
    <property type="match status" value="1"/>
</dbReference>
<dbReference type="InterPro" id="IPR050687">
    <property type="entry name" value="Dynein_IC"/>
</dbReference>
<reference evidence="4" key="2">
    <citation type="submission" date="2020-11" db="EMBL/GenBank/DDBJ databases">
        <authorList>
            <person name="McCartney M.A."/>
            <person name="Auch B."/>
            <person name="Kono T."/>
            <person name="Mallez S."/>
            <person name="Becker A."/>
            <person name="Gohl D.M."/>
            <person name="Silverstein K.A.T."/>
            <person name="Koren S."/>
            <person name="Bechman K.B."/>
            <person name="Herman A."/>
            <person name="Abrahante J.E."/>
            <person name="Garbe J."/>
        </authorList>
    </citation>
    <scope>NUCLEOTIDE SEQUENCE</scope>
    <source>
        <strain evidence="4">Duluth1</strain>
        <tissue evidence="4">Whole animal</tissue>
    </source>
</reference>
<dbReference type="PANTHER" id="PTHR12442">
    <property type="entry name" value="DYNEIN INTERMEDIATE CHAIN"/>
    <property type="match status" value="1"/>
</dbReference>
<dbReference type="AlphaFoldDB" id="A0A9D3Y7G2"/>
<comment type="caution">
    <text evidence="4">The sequence shown here is derived from an EMBL/GenBank/DDBJ whole genome shotgun (WGS) entry which is preliminary data.</text>
</comment>
<keyword evidence="3" id="KW-0677">Repeat</keyword>
<dbReference type="GO" id="GO:0036159">
    <property type="term" value="P:inner dynein arm assembly"/>
    <property type="evidence" value="ECO:0007669"/>
    <property type="project" value="TreeGrafter"/>
</dbReference>
<organism evidence="4 5">
    <name type="scientific">Dreissena polymorpha</name>
    <name type="common">Zebra mussel</name>
    <name type="synonym">Mytilus polymorpha</name>
    <dbReference type="NCBI Taxonomy" id="45954"/>
    <lineage>
        <taxon>Eukaryota</taxon>
        <taxon>Metazoa</taxon>
        <taxon>Spiralia</taxon>
        <taxon>Lophotrochozoa</taxon>
        <taxon>Mollusca</taxon>
        <taxon>Bivalvia</taxon>
        <taxon>Autobranchia</taxon>
        <taxon>Heteroconchia</taxon>
        <taxon>Euheterodonta</taxon>
        <taxon>Imparidentia</taxon>
        <taxon>Neoheterodontei</taxon>
        <taxon>Myida</taxon>
        <taxon>Dreissenoidea</taxon>
        <taxon>Dreissenidae</taxon>
        <taxon>Dreissena</taxon>
    </lineage>
</organism>
<keyword evidence="1" id="KW-0963">Cytoplasm</keyword>
<evidence type="ECO:0000256" key="2">
    <source>
        <dbReference type="ARBA" id="ARBA00022574"/>
    </source>
</evidence>